<gene>
    <name evidence="1" type="ORF">MJO28_000684</name>
</gene>
<keyword evidence="2" id="KW-1185">Reference proteome</keyword>
<comment type="caution">
    <text evidence="1">The sequence shown here is derived from an EMBL/GenBank/DDBJ whole genome shotgun (WGS) entry which is preliminary data.</text>
</comment>
<evidence type="ECO:0000313" key="1">
    <source>
        <dbReference type="EMBL" id="KAI7962590.1"/>
    </source>
</evidence>
<name>A0ACC0F0B1_9BASI</name>
<evidence type="ECO:0000313" key="2">
    <source>
        <dbReference type="Proteomes" id="UP001060170"/>
    </source>
</evidence>
<reference evidence="1 2" key="3">
    <citation type="journal article" date="2022" name="Microbiol. Spectr.">
        <title>Folding features and dynamics of 3D genome architecture in plant fungal pathogens.</title>
        <authorList>
            <person name="Xia C."/>
        </authorList>
    </citation>
    <scope>NUCLEOTIDE SEQUENCE [LARGE SCALE GENOMIC DNA]</scope>
    <source>
        <strain evidence="1 2">93-210</strain>
    </source>
</reference>
<dbReference type="EMBL" id="CM045865">
    <property type="protein sequence ID" value="KAI7962590.1"/>
    <property type="molecule type" value="Genomic_DNA"/>
</dbReference>
<proteinExistence type="predicted"/>
<reference evidence="2" key="2">
    <citation type="journal article" date="2018" name="Mol. Plant Microbe Interact.">
        <title>Genome sequence resources for the wheat stripe rust pathogen (Puccinia striiformis f. sp. tritici) and the barley stripe rust pathogen (Puccinia striiformis f. sp. hordei).</title>
        <authorList>
            <person name="Xia C."/>
            <person name="Wang M."/>
            <person name="Yin C."/>
            <person name="Cornejo O.E."/>
            <person name="Hulbert S.H."/>
            <person name="Chen X."/>
        </authorList>
    </citation>
    <scope>NUCLEOTIDE SEQUENCE [LARGE SCALE GENOMIC DNA]</scope>
    <source>
        <strain evidence="2">93-210</strain>
    </source>
</reference>
<reference evidence="2" key="1">
    <citation type="journal article" date="2018" name="BMC Genomics">
        <title>Genomic insights into host adaptation between the wheat stripe rust pathogen (Puccinia striiformis f. sp. tritici) and the barley stripe rust pathogen (Puccinia striiformis f. sp. hordei).</title>
        <authorList>
            <person name="Xia C."/>
            <person name="Wang M."/>
            <person name="Yin C."/>
            <person name="Cornejo O.E."/>
            <person name="Hulbert S.H."/>
            <person name="Chen X."/>
        </authorList>
    </citation>
    <scope>NUCLEOTIDE SEQUENCE [LARGE SCALE GENOMIC DNA]</scope>
    <source>
        <strain evidence="2">93-210</strain>
    </source>
</reference>
<protein>
    <submittedName>
        <fullName evidence="1">Uncharacterized protein</fullName>
    </submittedName>
</protein>
<dbReference type="Proteomes" id="UP001060170">
    <property type="component" value="Chromosome 1"/>
</dbReference>
<organism evidence="1 2">
    <name type="scientific">Puccinia striiformis f. sp. tritici</name>
    <dbReference type="NCBI Taxonomy" id="168172"/>
    <lineage>
        <taxon>Eukaryota</taxon>
        <taxon>Fungi</taxon>
        <taxon>Dikarya</taxon>
        <taxon>Basidiomycota</taxon>
        <taxon>Pucciniomycotina</taxon>
        <taxon>Pucciniomycetes</taxon>
        <taxon>Pucciniales</taxon>
        <taxon>Pucciniaceae</taxon>
        <taxon>Puccinia</taxon>
    </lineage>
</organism>
<accession>A0ACC0F0B1</accession>
<sequence length="180" mass="20301">MLPTLSFGRAYMALTAITSILFSSSQVAAADDTKTVRCGTGFEPTRENPAYYRCLDDSQVLSICKEDSCWEGGYRWKDFTFSGCDQWGELAPTGKVDQSFYVEHFVADNTARKKPTVAMVFIITALLTNLQILTHAGRLVQIVKTIKKTYQAWSKDEDSWETTRAWSFKHTYLTPPATKV</sequence>